<accession>A0A8E2E6F4</accession>
<sequence length="64" mass="6652">MVGKSQVLTAPPSPTIDNERGARTTSAMIAVFAKPFAARAYSFSCVIAVKAFLSLSIAGFATDV</sequence>
<dbReference type="AlphaFoldDB" id="A0A8E2E6F4"/>
<gene>
    <name evidence="3" type="ORF">K432DRAFT_384047</name>
</gene>
<protein>
    <submittedName>
        <fullName evidence="3">Uncharacterized protein</fullName>
    </submittedName>
</protein>
<keyword evidence="2" id="KW-0812">Transmembrane</keyword>
<evidence type="ECO:0000256" key="1">
    <source>
        <dbReference type="SAM" id="MobiDB-lite"/>
    </source>
</evidence>
<evidence type="ECO:0000313" key="4">
    <source>
        <dbReference type="Proteomes" id="UP000250266"/>
    </source>
</evidence>
<evidence type="ECO:0000256" key="2">
    <source>
        <dbReference type="SAM" id="Phobius"/>
    </source>
</evidence>
<proteinExistence type="predicted"/>
<name>A0A8E2E6F4_9PEZI</name>
<feature type="transmembrane region" description="Helical" evidence="2">
    <location>
        <begin position="40"/>
        <end position="61"/>
    </location>
</feature>
<organism evidence="3 4">
    <name type="scientific">Lepidopterella palustris CBS 459.81</name>
    <dbReference type="NCBI Taxonomy" id="1314670"/>
    <lineage>
        <taxon>Eukaryota</taxon>
        <taxon>Fungi</taxon>
        <taxon>Dikarya</taxon>
        <taxon>Ascomycota</taxon>
        <taxon>Pezizomycotina</taxon>
        <taxon>Dothideomycetes</taxon>
        <taxon>Pleosporomycetidae</taxon>
        <taxon>Mytilinidiales</taxon>
        <taxon>Argynnaceae</taxon>
        <taxon>Lepidopterella</taxon>
    </lineage>
</organism>
<keyword evidence="2" id="KW-1133">Transmembrane helix</keyword>
<keyword evidence="4" id="KW-1185">Reference proteome</keyword>
<reference evidence="3 4" key="1">
    <citation type="journal article" date="2016" name="Nat. Commun.">
        <title>Ectomycorrhizal ecology is imprinted in the genome of the dominant symbiotic fungus Cenococcum geophilum.</title>
        <authorList>
            <consortium name="DOE Joint Genome Institute"/>
            <person name="Peter M."/>
            <person name="Kohler A."/>
            <person name="Ohm R.A."/>
            <person name="Kuo A."/>
            <person name="Krutzmann J."/>
            <person name="Morin E."/>
            <person name="Arend M."/>
            <person name="Barry K.W."/>
            <person name="Binder M."/>
            <person name="Choi C."/>
            <person name="Clum A."/>
            <person name="Copeland A."/>
            <person name="Grisel N."/>
            <person name="Haridas S."/>
            <person name="Kipfer T."/>
            <person name="LaButti K."/>
            <person name="Lindquist E."/>
            <person name="Lipzen A."/>
            <person name="Maire R."/>
            <person name="Meier B."/>
            <person name="Mihaltcheva S."/>
            <person name="Molinier V."/>
            <person name="Murat C."/>
            <person name="Poggeler S."/>
            <person name="Quandt C.A."/>
            <person name="Sperisen C."/>
            <person name="Tritt A."/>
            <person name="Tisserant E."/>
            <person name="Crous P.W."/>
            <person name="Henrissat B."/>
            <person name="Nehls U."/>
            <person name="Egli S."/>
            <person name="Spatafora J.W."/>
            <person name="Grigoriev I.V."/>
            <person name="Martin F.M."/>
        </authorList>
    </citation>
    <scope>NUCLEOTIDE SEQUENCE [LARGE SCALE GENOMIC DNA]</scope>
    <source>
        <strain evidence="3 4">CBS 459.81</strain>
    </source>
</reference>
<keyword evidence="2" id="KW-0472">Membrane</keyword>
<dbReference type="EMBL" id="KV745074">
    <property type="protein sequence ID" value="OCK78207.1"/>
    <property type="molecule type" value="Genomic_DNA"/>
</dbReference>
<feature type="region of interest" description="Disordered" evidence="1">
    <location>
        <begin position="1"/>
        <end position="21"/>
    </location>
</feature>
<dbReference type="Proteomes" id="UP000250266">
    <property type="component" value="Unassembled WGS sequence"/>
</dbReference>
<evidence type="ECO:0000313" key="3">
    <source>
        <dbReference type="EMBL" id="OCK78207.1"/>
    </source>
</evidence>